<evidence type="ECO:0000313" key="3">
    <source>
        <dbReference type="Proteomes" id="UP000033047"/>
    </source>
</evidence>
<dbReference type="InterPro" id="IPR001173">
    <property type="entry name" value="Glyco_trans_2-like"/>
</dbReference>
<feature type="domain" description="Glycosyltransferase 2-like" evidence="1">
    <location>
        <begin position="33"/>
        <end position="169"/>
    </location>
</feature>
<dbReference type="RefSeq" id="WP_009860680.1">
    <property type="nucleotide sequence ID" value="NZ_KQ033912.1"/>
</dbReference>
<dbReference type="EMBL" id="AQHV01000010">
    <property type="protein sequence ID" value="KKB56866.1"/>
    <property type="molecule type" value="Genomic_DNA"/>
</dbReference>
<dbReference type="Gene3D" id="3.90.550.10">
    <property type="entry name" value="Spore Coat Polysaccharide Biosynthesis Protein SpsA, Chain A"/>
    <property type="match status" value="1"/>
</dbReference>
<reference evidence="2 3" key="1">
    <citation type="submission" date="2013-04" db="EMBL/GenBank/DDBJ databases">
        <title>The Genome Sequence of Parabacteroides goldsteinii DSM 19448.</title>
        <authorList>
            <consortium name="The Broad Institute Genomics Platform"/>
            <person name="Earl A."/>
            <person name="Ward D."/>
            <person name="Feldgarden M."/>
            <person name="Gevers D."/>
            <person name="Martens E."/>
            <person name="Sakamoto M."/>
            <person name="Benno Y."/>
            <person name="Song Y."/>
            <person name="Liu C."/>
            <person name="Lee J."/>
            <person name="Bolanos M."/>
            <person name="Vaisanen M.L."/>
            <person name="Finegold S.M."/>
            <person name="Walker B."/>
            <person name="Young S."/>
            <person name="Zeng Q."/>
            <person name="Gargeya S."/>
            <person name="Fitzgerald M."/>
            <person name="Haas B."/>
            <person name="Abouelleil A."/>
            <person name="Allen A.W."/>
            <person name="Alvarado L."/>
            <person name="Arachchi H.M."/>
            <person name="Berlin A.M."/>
            <person name="Chapman S.B."/>
            <person name="Gainer-Dewar J."/>
            <person name="Goldberg J."/>
            <person name="Griggs A."/>
            <person name="Gujja S."/>
            <person name="Hansen M."/>
            <person name="Howarth C."/>
            <person name="Imamovic A."/>
            <person name="Ireland A."/>
            <person name="Larimer J."/>
            <person name="McCowan C."/>
            <person name="Murphy C."/>
            <person name="Pearson M."/>
            <person name="Poon T.W."/>
            <person name="Priest M."/>
            <person name="Roberts A."/>
            <person name="Saif S."/>
            <person name="Shea T."/>
            <person name="Sisk P."/>
            <person name="Sykes S."/>
            <person name="Wortman J."/>
            <person name="Nusbaum C."/>
            <person name="Birren B."/>
        </authorList>
    </citation>
    <scope>NUCLEOTIDE SEQUENCE [LARGE SCALE GENOMIC DNA]</scope>
    <source>
        <strain evidence="2 3">DSM 19448</strain>
    </source>
</reference>
<dbReference type="InterPro" id="IPR029044">
    <property type="entry name" value="Nucleotide-diphossugar_trans"/>
</dbReference>
<dbReference type="HOGENOM" id="CLU_079286_1_0_10"/>
<organism evidence="2 3">
    <name type="scientific">Parabacteroides goldsteinii DSM 19448 = WAL 12034</name>
    <dbReference type="NCBI Taxonomy" id="927665"/>
    <lineage>
        <taxon>Bacteria</taxon>
        <taxon>Pseudomonadati</taxon>
        <taxon>Bacteroidota</taxon>
        <taxon>Bacteroidia</taxon>
        <taxon>Bacteroidales</taxon>
        <taxon>Tannerellaceae</taxon>
        <taxon>Parabacteroides</taxon>
    </lineage>
</organism>
<proteinExistence type="predicted"/>
<sequence length="253" mass="29784">MLKKLTTAIANYYYFLKGKIIPSHISNGKDIPIIINNFNRLTTLIQLTDSLTSRGYTRIYILDNASTYPPLLEYYQTCPFTVFRLKENLGFKALWKSELKKKFCNDYYIYTDSDVIPIADCPDDFIDYFLKELKAHPFARKIGFSLRIDNLPDQYEHKQKVIDWEKQYYARPTENGLFRAPIDTTFALYRPHVGLSRSRSVEAYRTAYPYQAEHKPWYNDSKNLSEEESYYISHCSQITGWTSQSQKKEDQSS</sequence>
<evidence type="ECO:0000259" key="1">
    <source>
        <dbReference type="Pfam" id="PF00535"/>
    </source>
</evidence>
<evidence type="ECO:0000313" key="2">
    <source>
        <dbReference type="EMBL" id="KKB56866.1"/>
    </source>
</evidence>
<comment type="caution">
    <text evidence="2">The sequence shown here is derived from an EMBL/GenBank/DDBJ whole genome shotgun (WGS) entry which is preliminary data.</text>
</comment>
<gene>
    <name evidence="2" type="ORF">HMPREF1535_01518</name>
</gene>
<dbReference type="Proteomes" id="UP000033047">
    <property type="component" value="Unassembled WGS sequence"/>
</dbReference>
<dbReference type="PATRIC" id="fig|927665.4.peg.1551"/>
<dbReference type="SUPFAM" id="SSF53448">
    <property type="entry name" value="Nucleotide-diphospho-sugar transferases"/>
    <property type="match status" value="1"/>
</dbReference>
<dbReference type="AlphaFoldDB" id="A0A0F5JGB1"/>
<accession>A0A0F5JGB1</accession>
<protein>
    <recommendedName>
        <fullName evidence="1">Glycosyltransferase 2-like domain-containing protein</fullName>
    </recommendedName>
</protein>
<name>A0A0F5JGB1_9BACT</name>
<dbReference type="STRING" id="927665.HMPREF1535_01518"/>
<dbReference type="Pfam" id="PF00535">
    <property type="entry name" value="Glycos_transf_2"/>
    <property type="match status" value="1"/>
</dbReference>